<protein>
    <recommendedName>
        <fullName evidence="1">F-box domain-containing protein</fullName>
    </recommendedName>
</protein>
<evidence type="ECO:0000259" key="1">
    <source>
        <dbReference type="PROSITE" id="PS50181"/>
    </source>
</evidence>
<feature type="domain" description="F-box" evidence="1">
    <location>
        <begin position="8"/>
        <end position="54"/>
    </location>
</feature>
<dbReference type="EMBL" id="CAJNOU010008465">
    <property type="protein sequence ID" value="CAF1537974.1"/>
    <property type="molecule type" value="Genomic_DNA"/>
</dbReference>
<organism evidence="3 4">
    <name type="scientific">Rotaria sordida</name>
    <dbReference type="NCBI Taxonomy" id="392033"/>
    <lineage>
        <taxon>Eukaryota</taxon>
        <taxon>Metazoa</taxon>
        <taxon>Spiralia</taxon>
        <taxon>Gnathifera</taxon>
        <taxon>Rotifera</taxon>
        <taxon>Eurotatoria</taxon>
        <taxon>Bdelloidea</taxon>
        <taxon>Philodinida</taxon>
        <taxon>Philodinidae</taxon>
        <taxon>Rotaria</taxon>
    </lineage>
</organism>
<name>A0A819FJ38_9BILA</name>
<dbReference type="PROSITE" id="PS50181">
    <property type="entry name" value="FBOX"/>
    <property type="match status" value="1"/>
</dbReference>
<comment type="caution">
    <text evidence="3">The sequence shown here is derived from an EMBL/GenBank/DDBJ whole genome shotgun (WGS) entry which is preliminary data.</text>
</comment>
<dbReference type="InterPro" id="IPR036047">
    <property type="entry name" value="F-box-like_dom_sf"/>
</dbReference>
<dbReference type="EMBL" id="CAJOBE010003224">
    <property type="protein sequence ID" value="CAF3868202.1"/>
    <property type="molecule type" value="Genomic_DNA"/>
</dbReference>
<gene>
    <name evidence="3" type="ORF">FNK824_LOCUS18855</name>
    <name evidence="2" type="ORF">SEV965_LOCUS37950</name>
</gene>
<evidence type="ECO:0000313" key="2">
    <source>
        <dbReference type="EMBL" id="CAF1537974.1"/>
    </source>
</evidence>
<evidence type="ECO:0000313" key="3">
    <source>
        <dbReference type="EMBL" id="CAF3868202.1"/>
    </source>
</evidence>
<sequence length="146" mass="17232">MNISTNNRLNIHDLPNEILFIIASKLNIGDVYSLISIDERFAQIILDPLYIRNMRNLDTTIVTMKSFFDYTFSMDDQVLSEICEKILPQIYLHVNKLTIEQNSMERILTVSYPQLYSLSLVNFQEKLLFQYLTDILLKEFILFLIK</sequence>
<reference evidence="3" key="1">
    <citation type="submission" date="2021-02" db="EMBL/GenBank/DDBJ databases">
        <authorList>
            <person name="Nowell W R."/>
        </authorList>
    </citation>
    <scope>NUCLEOTIDE SEQUENCE</scope>
</reference>
<dbReference type="AlphaFoldDB" id="A0A819FJ38"/>
<dbReference type="Proteomes" id="UP000663889">
    <property type="component" value="Unassembled WGS sequence"/>
</dbReference>
<dbReference type="InterPro" id="IPR001810">
    <property type="entry name" value="F-box_dom"/>
</dbReference>
<dbReference type="SUPFAM" id="SSF81383">
    <property type="entry name" value="F-box domain"/>
    <property type="match status" value="1"/>
</dbReference>
<accession>A0A819FJ38</accession>
<evidence type="ECO:0000313" key="4">
    <source>
        <dbReference type="Proteomes" id="UP000663874"/>
    </source>
</evidence>
<proteinExistence type="predicted"/>
<dbReference type="Proteomes" id="UP000663874">
    <property type="component" value="Unassembled WGS sequence"/>
</dbReference>